<name>A0A2P2QWN0_RHIMU</name>
<feature type="transmembrane region" description="Helical" evidence="1">
    <location>
        <begin position="61"/>
        <end position="84"/>
    </location>
</feature>
<organism evidence="2">
    <name type="scientific">Rhizophora mucronata</name>
    <name type="common">Asiatic mangrove</name>
    <dbReference type="NCBI Taxonomy" id="61149"/>
    <lineage>
        <taxon>Eukaryota</taxon>
        <taxon>Viridiplantae</taxon>
        <taxon>Streptophyta</taxon>
        <taxon>Embryophyta</taxon>
        <taxon>Tracheophyta</taxon>
        <taxon>Spermatophyta</taxon>
        <taxon>Magnoliopsida</taxon>
        <taxon>eudicotyledons</taxon>
        <taxon>Gunneridae</taxon>
        <taxon>Pentapetalae</taxon>
        <taxon>rosids</taxon>
        <taxon>fabids</taxon>
        <taxon>Malpighiales</taxon>
        <taxon>Rhizophoraceae</taxon>
        <taxon>Rhizophora</taxon>
    </lineage>
</organism>
<keyword evidence="1" id="KW-0472">Membrane</keyword>
<dbReference type="EMBL" id="GGEC01090817">
    <property type="protein sequence ID" value="MBX71301.1"/>
    <property type="molecule type" value="Transcribed_RNA"/>
</dbReference>
<evidence type="ECO:0000313" key="2">
    <source>
        <dbReference type="EMBL" id="MBX71301.1"/>
    </source>
</evidence>
<evidence type="ECO:0000256" key="1">
    <source>
        <dbReference type="SAM" id="Phobius"/>
    </source>
</evidence>
<proteinExistence type="predicted"/>
<reference evidence="2" key="1">
    <citation type="submission" date="2018-02" db="EMBL/GenBank/DDBJ databases">
        <title>Rhizophora mucronata_Transcriptome.</title>
        <authorList>
            <person name="Meera S.P."/>
            <person name="Sreeshan A."/>
            <person name="Augustine A."/>
        </authorList>
    </citation>
    <scope>NUCLEOTIDE SEQUENCE</scope>
    <source>
        <tissue evidence="2">Leaf</tissue>
    </source>
</reference>
<dbReference type="AlphaFoldDB" id="A0A2P2QWN0"/>
<accession>A0A2P2QWN0</accession>
<sequence length="89" mass="10243">MMVSGDQHLASKGASPKSRYRRGLKYCVTLESIVSTSQKQNLDWRPHPSVFKLEQQVHFRIVYPIASLFIFTSLKLVGFFVRIFSNLLP</sequence>
<keyword evidence="1" id="KW-1133">Transmembrane helix</keyword>
<protein>
    <submittedName>
        <fullName evidence="2">Uncharacterized protein</fullName>
    </submittedName>
</protein>
<keyword evidence="1" id="KW-0812">Transmembrane</keyword>